<evidence type="ECO:0000313" key="3">
    <source>
        <dbReference type="EMBL" id="WOL17873.1"/>
    </source>
</evidence>
<keyword evidence="4" id="KW-1185">Reference proteome</keyword>
<feature type="transmembrane region" description="Helical" evidence="2">
    <location>
        <begin position="87"/>
        <end position="110"/>
    </location>
</feature>
<dbReference type="EMBL" id="CP136897">
    <property type="protein sequence ID" value="WOL17873.1"/>
    <property type="molecule type" value="Genomic_DNA"/>
</dbReference>
<evidence type="ECO:0000313" key="4">
    <source>
        <dbReference type="Proteomes" id="UP001327560"/>
    </source>
</evidence>
<organism evidence="3 4">
    <name type="scientific">Canna indica</name>
    <name type="common">Indian-shot</name>
    <dbReference type="NCBI Taxonomy" id="4628"/>
    <lineage>
        <taxon>Eukaryota</taxon>
        <taxon>Viridiplantae</taxon>
        <taxon>Streptophyta</taxon>
        <taxon>Embryophyta</taxon>
        <taxon>Tracheophyta</taxon>
        <taxon>Spermatophyta</taxon>
        <taxon>Magnoliopsida</taxon>
        <taxon>Liliopsida</taxon>
        <taxon>Zingiberales</taxon>
        <taxon>Cannaceae</taxon>
        <taxon>Canna</taxon>
    </lineage>
</organism>
<evidence type="ECO:0000256" key="2">
    <source>
        <dbReference type="SAM" id="Phobius"/>
    </source>
</evidence>
<protein>
    <submittedName>
        <fullName evidence="3">Uncharacterized protein</fullName>
    </submittedName>
</protein>
<sequence>MVHLWATRPRSICDGAQRVRERVGGGAADPVCNLQEQRREQGEHKRRHGGDEWSETTTRRREEASQLSRRQGVDCRMQKLHDCIADYIFFNLLCFLLPLLIFLFFSPLIMCRSNKLCKLLATRSSCLLSVNSSVFLVHGYRCSYRSLFIFHVGVPARSLLHITCCPKSSVVIMLGLGLCFPGVCNGIA</sequence>
<dbReference type="Proteomes" id="UP001327560">
    <property type="component" value="Chromosome 8"/>
</dbReference>
<dbReference type="AlphaFoldDB" id="A0AAQ3L3H9"/>
<keyword evidence="2" id="KW-1133">Transmembrane helix</keyword>
<gene>
    <name evidence="3" type="ORF">Cni_G26666</name>
</gene>
<keyword evidence="2" id="KW-0472">Membrane</keyword>
<evidence type="ECO:0000256" key="1">
    <source>
        <dbReference type="SAM" id="MobiDB-lite"/>
    </source>
</evidence>
<accession>A0AAQ3L3H9</accession>
<feature type="region of interest" description="Disordered" evidence="1">
    <location>
        <begin position="38"/>
        <end position="65"/>
    </location>
</feature>
<name>A0AAQ3L3H9_9LILI</name>
<reference evidence="3 4" key="1">
    <citation type="submission" date="2023-10" db="EMBL/GenBank/DDBJ databases">
        <title>Chromosome-scale genome assembly provides insights into flower coloration mechanisms of Canna indica.</title>
        <authorList>
            <person name="Li C."/>
        </authorList>
    </citation>
    <scope>NUCLEOTIDE SEQUENCE [LARGE SCALE GENOMIC DNA]</scope>
    <source>
        <tissue evidence="3">Flower</tissue>
    </source>
</reference>
<proteinExistence type="predicted"/>
<keyword evidence="2" id="KW-0812">Transmembrane</keyword>